<evidence type="ECO:0000313" key="3">
    <source>
        <dbReference type="Proteomes" id="UP001469365"/>
    </source>
</evidence>
<keyword evidence="2" id="KW-0378">Hydrolase</keyword>
<evidence type="ECO:0000259" key="1">
    <source>
        <dbReference type="Pfam" id="PF13088"/>
    </source>
</evidence>
<organism evidence="2 3">
    <name type="scientific">Paenibacillus filicis</name>
    <dbReference type="NCBI Taxonomy" id="669464"/>
    <lineage>
        <taxon>Bacteria</taxon>
        <taxon>Bacillati</taxon>
        <taxon>Bacillota</taxon>
        <taxon>Bacilli</taxon>
        <taxon>Bacillales</taxon>
        <taxon>Paenibacillaceae</taxon>
        <taxon>Paenibacillus</taxon>
    </lineage>
</organism>
<dbReference type="InterPro" id="IPR011040">
    <property type="entry name" value="Sialidase"/>
</dbReference>
<protein>
    <submittedName>
        <fullName evidence="2">Sialidase family protein</fullName>
        <ecNumber evidence="2">3.2.1.-</ecNumber>
    </submittedName>
</protein>
<dbReference type="CDD" id="cd15482">
    <property type="entry name" value="Sialidase_non-viral"/>
    <property type="match status" value="1"/>
</dbReference>
<dbReference type="Pfam" id="PF13088">
    <property type="entry name" value="BNR_2"/>
    <property type="match status" value="1"/>
</dbReference>
<keyword evidence="3" id="KW-1185">Reference proteome</keyword>
<comment type="caution">
    <text evidence="2">The sequence shown here is derived from an EMBL/GenBank/DDBJ whole genome shotgun (WGS) entry which is preliminary data.</text>
</comment>
<dbReference type="RefSeq" id="WP_341414258.1">
    <property type="nucleotide sequence ID" value="NZ_JBBPCC010000002.1"/>
</dbReference>
<keyword evidence="2" id="KW-0326">Glycosidase</keyword>
<dbReference type="EC" id="3.2.1.-" evidence="2"/>
<dbReference type="InterPro" id="IPR036278">
    <property type="entry name" value="Sialidase_sf"/>
</dbReference>
<reference evidence="2 3" key="1">
    <citation type="submission" date="2024-04" db="EMBL/GenBank/DDBJ databases">
        <title>draft genome sequnece of Paenibacillus filicis.</title>
        <authorList>
            <person name="Kim D.-U."/>
        </authorList>
    </citation>
    <scope>NUCLEOTIDE SEQUENCE [LARGE SCALE GENOMIC DNA]</scope>
    <source>
        <strain evidence="2 3">KACC14197</strain>
    </source>
</reference>
<sequence>MRPDYDLALEAAAIQRVTGDTYSVRQWQGIPGVECSPDGTLWAAFYSGGRGEGVDNYVALVRSGDRGRTWSDLQYVIDPPGQVRAFDPCLWSDPAGRLWVFWSQSFSWYDGRCGVWASVCTDPDAAATEWSSPRRIADGIMMNKPTVLNNGEWLLPIAVWVCHDSPLNELPELTFSNVYVSADQGETFGLRGSADIPNRHFDEHMLVERGDGSLWMLVRTFYGIGESVSLDGGRTWSPGKPTTLGGPSSRFFIRRLHSGRLLLVNHYGFKGRSHLTAMLSEDDGLSWQGGLILDERADVSYPDGVQDNDGQIYVIYDRERDKAKEILLAVFTEEDIRAGTCVSKGAALKQIVNKARN</sequence>
<dbReference type="PANTHER" id="PTHR43752">
    <property type="entry name" value="BNR/ASP-BOX REPEAT FAMILY PROTEIN"/>
    <property type="match status" value="1"/>
</dbReference>
<name>A0ABU9DG07_9BACL</name>
<dbReference type="PANTHER" id="PTHR43752:SF2">
    <property type="entry name" value="BNR_ASP-BOX REPEAT FAMILY PROTEIN"/>
    <property type="match status" value="1"/>
</dbReference>
<dbReference type="GO" id="GO:0016798">
    <property type="term" value="F:hydrolase activity, acting on glycosyl bonds"/>
    <property type="evidence" value="ECO:0007669"/>
    <property type="project" value="UniProtKB-KW"/>
</dbReference>
<dbReference type="Gene3D" id="2.120.10.10">
    <property type="match status" value="1"/>
</dbReference>
<dbReference type="Proteomes" id="UP001469365">
    <property type="component" value="Unassembled WGS sequence"/>
</dbReference>
<gene>
    <name evidence="2" type="ORF">WMW72_04670</name>
</gene>
<dbReference type="SUPFAM" id="SSF50939">
    <property type="entry name" value="Sialidases"/>
    <property type="match status" value="1"/>
</dbReference>
<feature type="domain" description="Sialidase" evidence="1">
    <location>
        <begin position="40"/>
        <end position="314"/>
    </location>
</feature>
<proteinExistence type="predicted"/>
<evidence type="ECO:0000313" key="2">
    <source>
        <dbReference type="EMBL" id="MEK8127201.1"/>
    </source>
</evidence>
<accession>A0ABU9DG07</accession>
<dbReference type="EMBL" id="JBBPCC010000002">
    <property type="protein sequence ID" value="MEK8127201.1"/>
    <property type="molecule type" value="Genomic_DNA"/>
</dbReference>